<evidence type="ECO:0000313" key="2">
    <source>
        <dbReference type="EMBL" id="CAI2717086.1"/>
    </source>
</evidence>
<protein>
    <submittedName>
        <fullName evidence="2">Uncharacterized protein</fullName>
    </submittedName>
</protein>
<organism evidence="2 3">
    <name type="scientific">Nitrospina watsonii</name>
    <dbReference type="NCBI Taxonomy" id="1323948"/>
    <lineage>
        <taxon>Bacteria</taxon>
        <taxon>Pseudomonadati</taxon>
        <taxon>Nitrospinota/Tectimicrobiota group</taxon>
        <taxon>Nitrospinota</taxon>
        <taxon>Nitrospinia</taxon>
        <taxon>Nitrospinales</taxon>
        <taxon>Nitrospinaceae</taxon>
        <taxon>Nitrospina</taxon>
    </lineage>
</organism>
<name>A0ABM9HAD3_9BACT</name>
<proteinExistence type="predicted"/>
<gene>
    <name evidence="2" type="ORF">NSPWAT_0227</name>
</gene>
<evidence type="ECO:0000313" key="3">
    <source>
        <dbReference type="Proteomes" id="UP001157733"/>
    </source>
</evidence>
<dbReference type="EMBL" id="OX336137">
    <property type="protein sequence ID" value="CAI2717086.1"/>
    <property type="molecule type" value="Genomic_DNA"/>
</dbReference>
<keyword evidence="3" id="KW-1185">Reference proteome</keyword>
<reference evidence="2 3" key="1">
    <citation type="submission" date="2022-09" db="EMBL/GenBank/DDBJ databases">
        <authorList>
            <person name="Kop L."/>
        </authorList>
    </citation>
    <scope>NUCLEOTIDE SEQUENCE [LARGE SCALE GENOMIC DNA]</scope>
    <source>
        <strain evidence="2 3">347</strain>
    </source>
</reference>
<accession>A0ABM9HAD3</accession>
<evidence type="ECO:0000256" key="1">
    <source>
        <dbReference type="SAM" id="MobiDB-lite"/>
    </source>
</evidence>
<dbReference type="Proteomes" id="UP001157733">
    <property type="component" value="Chromosome"/>
</dbReference>
<sequence>MECAHGPSKWKERISPLPQAQPAPTDYRMGRGELAHRPPGATRRYMKNSMYTIQPIMERTRMV</sequence>
<feature type="region of interest" description="Disordered" evidence="1">
    <location>
        <begin position="1"/>
        <end position="43"/>
    </location>
</feature>